<dbReference type="Proteomes" id="UP000887458">
    <property type="component" value="Unassembled WGS sequence"/>
</dbReference>
<evidence type="ECO:0000313" key="1">
    <source>
        <dbReference type="EMBL" id="KAH9420844.1"/>
    </source>
</evidence>
<reference evidence="1 2" key="1">
    <citation type="journal article" date="2018" name="J. Allergy Clin. Immunol.">
        <title>High-quality assembly of Dermatophagoides pteronyssinus genome and transcriptome reveals a wide range of novel allergens.</title>
        <authorList>
            <person name="Liu X.Y."/>
            <person name="Yang K.Y."/>
            <person name="Wang M.Q."/>
            <person name="Kwok J.S."/>
            <person name="Zeng X."/>
            <person name="Yang Z."/>
            <person name="Xiao X.J."/>
            <person name="Lau C.P."/>
            <person name="Li Y."/>
            <person name="Huang Z.M."/>
            <person name="Ba J.G."/>
            <person name="Yim A.K."/>
            <person name="Ouyang C.Y."/>
            <person name="Ngai S.M."/>
            <person name="Chan T.F."/>
            <person name="Leung E.L."/>
            <person name="Liu L."/>
            <person name="Liu Z.G."/>
            <person name="Tsui S.K."/>
        </authorList>
    </citation>
    <scope>NUCLEOTIDE SEQUENCE [LARGE SCALE GENOMIC DNA]</scope>
    <source>
        <strain evidence="1">Derp</strain>
    </source>
</reference>
<gene>
    <name evidence="1" type="ORF">DERP_001275</name>
</gene>
<accession>A0ABQ8JE05</accession>
<keyword evidence="2" id="KW-1185">Reference proteome</keyword>
<name>A0ABQ8JE05_DERPT</name>
<organism evidence="1 2">
    <name type="scientific">Dermatophagoides pteronyssinus</name>
    <name type="common">European house dust mite</name>
    <dbReference type="NCBI Taxonomy" id="6956"/>
    <lineage>
        <taxon>Eukaryota</taxon>
        <taxon>Metazoa</taxon>
        <taxon>Ecdysozoa</taxon>
        <taxon>Arthropoda</taxon>
        <taxon>Chelicerata</taxon>
        <taxon>Arachnida</taxon>
        <taxon>Acari</taxon>
        <taxon>Acariformes</taxon>
        <taxon>Sarcoptiformes</taxon>
        <taxon>Astigmata</taxon>
        <taxon>Psoroptidia</taxon>
        <taxon>Analgoidea</taxon>
        <taxon>Pyroglyphidae</taxon>
        <taxon>Dermatophagoidinae</taxon>
        <taxon>Dermatophagoides</taxon>
    </lineage>
</organism>
<protein>
    <submittedName>
        <fullName evidence="1">Uncharacterized protein</fullName>
    </submittedName>
</protein>
<evidence type="ECO:0000313" key="2">
    <source>
        <dbReference type="Proteomes" id="UP000887458"/>
    </source>
</evidence>
<reference evidence="1 2" key="2">
    <citation type="journal article" date="2022" name="Mol. Biol. Evol.">
        <title>Comparative Genomics Reveals Insights into the Divergent Evolution of Astigmatic Mites and Household Pest Adaptations.</title>
        <authorList>
            <person name="Xiong Q."/>
            <person name="Wan A.T."/>
            <person name="Liu X."/>
            <person name="Fung C.S."/>
            <person name="Xiao X."/>
            <person name="Malainual N."/>
            <person name="Hou J."/>
            <person name="Wang L."/>
            <person name="Wang M."/>
            <person name="Yang K.Y."/>
            <person name="Cui Y."/>
            <person name="Leung E.L."/>
            <person name="Nong W."/>
            <person name="Shin S.K."/>
            <person name="Au S.W."/>
            <person name="Jeong K.Y."/>
            <person name="Chew F.T."/>
            <person name="Hui J.H."/>
            <person name="Leung T.F."/>
            <person name="Tungtrongchitr A."/>
            <person name="Zhong N."/>
            <person name="Liu Z."/>
            <person name="Tsui S.K."/>
        </authorList>
    </citation>
    <scope>NUCLEOTIDE SEQUENCE [LARGE SCALE GENOMIC DNA]</scope>
    <source>
        <strain evidence="1">Derp</strain>
    </source>
</reference>
<proteinExistence type="predicted"/>
<comment type="caution">
    <text evidence="1">The sequence shown here is derived from an EMBL/GenBank/DDBJ whole genome shotgun (WGS) entry which is preliminary data.</text>
</comment>
<dbReference type="EMBL" id="NJHN03000047">
    <property type="protein sequence ID" value="KAH9420844.1"/>
    <property type="molecule type" value="Genomic_DNA"/>
</dbReference>
<sequence length="75" mass="9086">MINQFNVFYIVLLKPFISNLKCMEFQVDKKCIERVLIIRTRQSFVIVKTVNFYLRTNSSSSRTVFRKERKINKTY</sequence>